<name>A0A345P991_9GAMM</name>
<keyword evidence="2" id="KW-1185">Reference proteome</keyword>
<dbReference type="AlphaFoldDB" id="A0A345P991"/>
<dbReference type="RefSeq" id="WP_114899958.1">
    <property type="nucleotide sequence ID" value="NZ_CP031222.1"/>
</dbReference>
<dbReference type="KEGG" id="mbah:HYN46_14000"/>
<accession>A0A345P991</accession>
<dbReference type="Proteomes" id="UP000253940">
    <property type="component" value="Chromosome"/>
</dbReference>
<proteinExistence type="predicted"/>
<sequence>MIFVIKRKNSFPKGVSIEPWAVPVSLEEEEELKLVLHGVTNESEVYLECSSGELYISTDDIDRADVIINDISLIHKYGFR</sequence>
<dbReference type="EMBL" id="CP031222">
    <property type="protein sequence ID" value="AXI03850.1"/>
    <property type="molecule type" value="Genomic_DNA"/>
</dbReference>
<gene>
    <name evidence="1" type="ORF">HYN46_14000</name>
</gene>
<evidence type="ECO:0000313" key="1">
    <source>
        <dbReference type="EMBL" id="AXI03850.1"/>
    </source>
</evidence>
<evidence type="ECO:0000313" key="2">
    <source>
        <dbReference type="Proteomes" id="UP000253940"/>
    </source>
</evidence>
<protein>
    <submittedName>
        <fullName evidence="1">Uncharacterized protein</fullName>
    </submittedName>
</protein>
<organism evidence="1 2">
    <name type="scientific">Aquirhabdus parva</name>
    <dbReference type="NCBI Taxonomy" id="2283318"/>
    <lineage>
        <taxon>Bacteria</taxon>
        <taxon>Pseudomonadati</taxon>
        <taxon>Pseudomonadota</taxon>
        <taxon>Gammaproteobacteria</taxon>
        <taxon>Moraxellales</taxon>
        <taxon>Moraxellaceae</taxon>
        <taxon>Aquirhabdus</taxon>
    </lineage>
</organism>
<reference evidence="1 2" key="1">
    <citation type="submission" date="2018-07" db="EMBL/GenBank/DDBJ databases">
        <title>Genome sequencing of Moraxellaceae gen. HYN0046.</title>
        <authorList>
            <person name="Kim M."/>
            <person name="Yi H."/>
        </authorList>
    </citation>
    <scope>NUCLEOTIDE SEQUENCE [LARGE SCALE GENOMIC DNA]</scope>
    <source>
        <strain evidence="1 2">HYN0046</strain>
    </source>
</reference>